<proteinExistence type="predicted"/>
<dbReference type="EMBL" id="GBRH01269559">
    <property type="protein sequence ID" value="JAD28336.1"/>
    <property type="molecule type" value="Transcribed_RNA"/>
</dbReference>
<evidence type="ECO:0000256" key="1">
    <source>
        <dbReference type="SAM" id="MobiDB-lite"/>
    </source>
</evidence>
<feature type="region of interest" description="Disordered" evidence="1">
    <location>
        <begin position="1"/>
        <end position="24"/>
    </location>
</feature>
<name>A0A0A8YPV8_ARUDO</name>
<organism evidence="2">
    <name type="scientific">Arundo donax</name>
    <name type="common">Giant reed</name>
    <name type="synonym">Donax arundinaceus</name>
    <dbReference type="NCBI Taxonomy" id="35708"/>
    <lineage>
        <taxon>Eukaryota</taxon>
        <taxon>Viridiplantae</taxon>
        <taxon>Streptophyta</taxon>
        <taxon>Embryophyta</taxon>
        <taxon>Tracheophyta</taxon>
        <taxon>Spermatophyta</taxon>
        <taxon>Magnoliopsida</taxon>
        <taxon>Liliopsida</taxon>
        <taxon>Poales</taxon>
        <taxon>Poaceae</taxon>
        <taxon>PACMAD clade</taxon>
        <taxon>Arundinoideae</taxon>
        <taxon>Arundineae</taxon>
        <taxon>Arundo</taxon>
    </lineage>
</organism>
<reference evidence="2" key="1">
    <citation type="submission" date="2014-09" db="EMBL/GenBank/DDBJ databases">
        <authorList>
            <person name="Magalhaes I.L.F."/>
            <person name="Oliveira U."/>
            <person name="Santos F.R."/>
            <person name="Vidigal T.H.D.A."/>
            <person name="Brescovit A.D."/>
            <person name="Santos A.J."/>
        </authorList>
    </citation>
    <scope>NUCLEOTIDE SEQUENCE</scope>
    <source>
        <tissue evidence="2">Shoot tissue taken approximately 20 cm above the soil surface</tissue>
    </source>
</reference>
<evidence type="ECO:0000313" key="2">
    <source>
        <dbReference type="EMBL" id="JAD28336.1"/>
    </source>
</evidence>
<reference evidence="2" key="2">
    <citation type="journal article" date="2015" name="Data Brief">
        <title>Shoot transcriptome of the giant reed, Arundo donax.</title>
        <authorList>
            <person name="Barrero R.A."/>
            <person name="Guerrero F.D."/>
            <person name="Moolhuijzen P."/>
            <person name="Goolsby J.A."/>
            <person name="Tidwell J."/>
            <person name="Bellgard S.E."/>
            <person name="Bellgard M.I."/>
        </authorList>
    </citation>
    <scope>NUCLEOTIDE SEQUENCE</scope>
    <source>
        <tissue evidence="2">Shoot tissue taken approximately 20 cm above the soil surface</tissue>
    </source>
</reference>
<feature type="compositionally biased region" description="Basic residues" evidence="1">
    <location>
        <begin position="15"/>
        <end position="24"/>
    </location>
</feature>
<accession>A0A0A8YPV8</accession>
<sequence>MVPAPTQSHLARGTLTRRSHHLVP</sequence>
<protein>
    <submittedName>
        <fullName evidence="2">Uncharacterized protein</fullName>
    </submittedName>
</protein>
<dbReference type="AlphaFoldDB" id="A0A0A8YPV8"/>